<dbReference type="EMBL" id="OOIL02002938">
    <property type="protein sequence ID" value="VFQ85560.1"/>
    <property type="molecule type" value="Genomic_DNA"/>
</dbReference>
<dbReference type="GO" id="GO:0004523">
    <property type="term" value="F:RNA-DNA hybrid ribonuclease activity"/>
    <property type="evidence" value="ECO:0007669"/>
    <property type="project" value="InterPro"/>
</dbReference>
<reference evidence="3 4" key="1">
    <citation type="submission" date="2018-04" db="EMBL/GenBank/DDBJ databases">
        <authorList>
            <person name="Vogel A."/>
        </authorList>
    </citation>
    <scope>NUCLEOTIDE SEQUENCE [LARGE SCALE GENOMIC DNA]</scope>
</reference>
<proteinExistence type="predicted"/>
<dbReference type="InterPro" id="IPR026960">
    <property type="entry name" value="RVT-Znf"/>
</dbReference>
<keyword evidence="1" id="KW-0863">Zinc-finger</keyword>
<dbReference type="AlphaFoldDB" id="A0A484M9N3"/>
<keyword evidence="1" id="KW-0479">Metal-binding</keyword>
<dbReference type="InterPro" id="IPR044730">
    <property type="entry name" value="RNase_H-like_dom_plant"/>
</dbReference>
<dbReference type="PANTHER" id="PTHR33116">
    <property type="entry name" value="REVERSE TRANSCRIPTASE ZINC-BINDING DOMAIN-CONTAINING PROTEIN-RELATED-RELATED"/>
    <property type="match status" value="1"/>
</dbReference>
<keyword evidence="1" id="KW-0862">Zinc</keyword>
<dbReference type="Gene3D" id="3.30.420.10">
    <property type="entry name" value="Ribonuclease H-like superfamily/Ribonuclease H"/>
    <property type="match status" value="1"/>
</dbReference>
<dbReference type="InterPro" id="IPR002156">
    <property type="entry name" value="RNaseH_domain"/>
</dbReference>
<dbReference type="InterPro" id="IPR012337">
    <property type="entry name" value="RNaseH-like_sf"/>
</dbReference>
<dbReference type="OrthoDB" id="1736385at2759"/>
<keyword evidence="4" id="KW-1185">Reference proteome</keyword>
<evidence type="ECO:0000313" key="4">
    <source>
        <dbReference type="Proteomes" id="UP000595140"/>
    </source>
</evidence>
<accession>A0A484M9N3</accession>
<dbReference type="Proteomes" id="UP000595140">
    <property type="component" value="Unassembled WGS sequence"/>
</dbReference>
<name>A0A484M9N3_9ASTE</name>
<dbReference type="PANTHER" id="PTHR33116:SF78">
    <property type="entry name" value="OS12G0587133 PROTEIN"/>
    <property type="match status" value="1"/>
</dbReference>
<gene>
    <name evidence="3" type="ORF">CCAM_LOCUS27336</name>
</gene>
<evidence type="ECO:0000259" key="2">
    <source>
        <dbReference type="PROSITE" id="PS50158"/>
    </source>
</evidence>
<dbReference type="InterPro" id="IPR001878">
    <property type="entry name" value="Znf_CCHC"/>
</dbReference>
<evidence type="ECO:0000313" key="3">
    <source>
        <dbReference type="EMBL" id="VFQ85560.1"/>
    </source>
</evidence>
<feature type="domain" description="CCHC-type" evidence="2">
    <location>
        <begin position="80"/>
        <end position="95"/>
    </location>
</feature>
<dbReference type="Pfam" id="PF13966">
    <property type="entry name" value="zf-RVT"/>
    <property type="match status" value="1"/>
</dbReference>
<organism evidence="3 4">
    <name type="scientific">Cuscuta campestris</name>
    <dbReference type="NCBI Taxonomy" id="132261"/>
    <lineage>
        <taxon>Eukaryota</taxon>
        <taxon>Viridiplantae</taxon>
        <taxon>Streptophyta</taxon>
        <taxon>Embryophyta</taxon>
        <taxon>Tracheophyta</taxon>
        <taxon>Spermatophyta</taxon>
        <taxon>Magnoliopsida</taxon>
        <taxon>eudicotyledons</taxon>
        <taxon>Gunneridae</taxon>
        <taxon>Pentapetalae</taxon>
        <taxon>asterids</taxon>
        <taxon>lamiids</taxon>
        <taxon>Solanales</taxon>
        <taxon>Convolvulaceae</taxon>
        <taxon>Cuscuteae</taxon>
        <taxon>Cuscuta</taxon>
        <taxon>Cuscuta subgen. Grammica</taxon>
        <taxon>Cuscuta sect. Cleistogrammica</taxon>
    </lineage>
</organism>
<evidence type="ECO:0000256" key="1">
    <source>
        <dbReference type="PROSITE-ProRule" id="PRU00047"/>
    </source>
</evidence>
<dbReference type="SUPFAM" id="SSF53098">
    <property type="entry name" value="Ribonuclease H-like"/>
    <property type="match status" value="1"/>
</dbReference>
<sequence>MLVWVRFPCLPVEYYDYSFLMRVAEKVGRPITIDTATSLVSRARFARVCVEVDITKPLLSKFKLRRRIRCVSYEGLHMICFNCGIHGHAVEGCPKKMTTEQANTEIGEEEQLPTMEGNTIGGHIERTQGKYQGAWATHPNFLDMIEETWNKEDNVWKNINNMATAFEIWNRATFGNIHQRKKQLTKRLEGIQRALDNNPHSGLIKLEKKLRRELDNTLHQEEIFWYQQSWEEWITSGDLNTKYYHTIVNMKKARRQKIQLKADDGSYLKDKDMERIATQFYDNLFTKEGEVDFSDLPKGKFPTIEADKWEEVYKQITMEDVKTSLFDMAPLKAPGPDGFHASFYQKAWKVVGTSVHKQILFSKHVTTEEASEITNLVGIPQTRDLGKYLGVTSIHGSITNNLFNPILDRLSAKLEGWKTKLLTFAGRRVLAQSALSTIPYYVMQTMMLPIGILEEIDKRVRGFIWGSTTEKKRCHLLSWEQVTKPIDLGGLGIKSAKEMNIAFVAKLGWRLLNERDSLWARVLISKYARHRTRKDMFQSTKGDSNVWKGITNAMQLVGTSFIHKINSGTQTKFWLDTWVGEEPLINFIQDVGALRNMHAAVADMWDDMSGWKWDHLPNLPANIVSYLHLLVLDRCSSRRDEVYWKHEPSGKFSVASAYNMIKGVNSNLQEKSWSMIWKLKVPSKIKLLLWTMSHDRVLGNAERKRRGLTADGSCLICSGHEETTDHIFRSCIKAKRVWNDIGVNMNTNSDGEVKNWIYKNVSQKIHNNIDNDWGITFATACWWIWRWRNARTFSGEELEDKRKISWIKEAVREINTAFRRQRMVGNIPNSADCSLRWKMSQDCEWTLNVDGSCKTFIDKAGIGGVLRNSRGEWKGGFTAKARERSATSVEVMAISAGIQWAWEQGVRELEIQTDAGEAVKWIADNNSLRGPTRHIIDNIKKWQTKYRRIKIKSIFREQNFAADHMASIGAFQHADWIEHEVPPPGMEDIITRDKIGVTRIHRVTSPEETS</sequence>
<dbReference type="InterPro" id="IPR036397">
    <property type="entry name" value="RNaseH_sf"/>
</dbReference>
<dbReference type="PROSITE" id="PS50158">
    <property type="entry name" value="ZF_CCHC"/>
    <property type="match status" value="1"/>
</dbReference>
<protein>
    <recommendedName>
        <fullName evidence="2">CCHC-type domain-containing protein</fullName>
    </recommendedName>
</protein>
<dbReference type="GO" id="GO:0008270">
    <property type="term" value="F:zinc ion binding"/>
    <property type="evidence" value="ECO:0007669"/>
    <property type="project" value="UniProtKB-KW"/>
</dbReference>
<dbReference type="GO" id="GO:0003676">
    <property type="term" value="F:nucleic acid binding"/>
    <property type="evidence" value="ECO:0007669"/>
    <property type="project" value="InterPro"/>
</dbReference>
<dbReference type="CDD" id="cd06222">
    <property type="entry name" value="RNase_H_like"/>
    <property type="match status" value="1"/>
</dbReference>
<dbReference type="Pfam" id="PF13456">
    <property type="entry name" value="RVT_3"/>
    <property type="match status" value="1"/>
</dbReference>